<accession>A0A2S0KP62</accession>
<protein>
    <submittedName>
        <fullName evidence="1">Uncharacterized protein</fullName>
    </submittedName>
</protein>
<evidence type="ECO:0000313" key="2">
    <source>
        <dbReference type="Proteomes" id="UP000237947"/>
    </source>
</evidence>
<sequence>MATFYSGYSNQYRLRLEVTQKSQDINKNTSQVDWALYLENGNRYFQQYGTQVTVSLAGETAHNSNIQRSISGANTTTLVERGTKTIYHNADGTRNFAVSAVFETATKDRYSPLTALTINSSMNLTTIPRASKPTLSSGSVNFGSSVTINTNRQVNSFTHTVRAVLGSKSITIAQNVATSTQWTVPVDWMSLIPNASSATIAIYVDTFSGSNKLGTASTNLTAKVSSSYSADIGTINVSEADETVKEKLNSSVYVQGQSRLEVRFGATGKYGAVIRTSSVTVEGKSYPSHHITTDVIKGSGVRDVICRVTDSRGFTTEKRTTVKVEPYSPPKINEFNAYRANPNGSYNKQGTYARANYKAEISSLAGKNLISYQLSYKPRNSETWQTVSISQTNYISDSYRVVPNVSLKNSYEFKLIVEDYFSRAEASSSFGTGENSVYFREGGKGIAFGKYAEKENTIESAWDIDVKGLLIGKQDNDSFYSIIDNKGSGIDFQTVGKLTHNQKEFADKNYVDSKTANIPKIVTGQIKISNVGSRRVENQKITYTGFSSPPKVYVTNLSGAPNLYPLSVYYVNRDNATIYAYNGHSSTVSIDVAWVAIGN</sequence>
<gene>
    <name evidence="1" type="ORF">C5Q98_06145</name>
</gene>
<dbReference type="Pfam" id="PF05895">
    <property type="entry name" value="DUF859"/>
    <property type="match status" value="1"/>
</dbReference>
<dbReference type="RefSeq" id="WP_106012766.1">
    <property type="nucleotide sequence ID" value="NZ_CP027226.1"/>
</dbReference>
<dbReference type="InterPro" id="IPR008577">
    <property type="entry name" value="DUF859"/>
</dbReference>
<dbReference type="AlphaFoldDB" id="A0A2S0KP62"/>
<proteinExistence type="predicted"/>
<keyword evidence="2" id="KW-1185">Reference proteome</keyword>
<organism evidence="1 2">
    <name type="scientific">Fastidiosipila sanguinis</name>
    <dbReference type="NCBI Taxonomy" id="236753"/>
    <lineage>
        <taxon>Bacteria</taxon>
        <taxon>Bacillati</taxon>
        <taxon>Bacillota</taxon>
        <taxon>Clostridia</taxon>
        <taxon>Eubacteriales</taxon>
        <taxon>Oscillospiraceae</taxon>
        <taxon>Fastidiosipila</taxon>
    </lineage>
</organism>
<dbReference type="OrthoDB" id="2065107at2"/>
<dbReference type="KEGG" id="fsa:C5Q98_06145"/>
<name>A0A2S0KP62_9FIRM</name>
<dbReference type="EMBL" id="CP027226">
    <property type="protein sequence ID" value="AVM42816.1"/>
    <property type="molecule type" value="Genomic_DNA"/>
</dbReference>
<reference evidence="2" key="1">
    <citation type="submission" date="2018-02" db="EMBL/GenBank/DDBJ databases">
        <authorList>
            <person name="Holder M.E."/>
            <person name="Ajami N.J."/>
            <person name="Petrosino J.F."/>
        </authorList>
    </citation>
    <scope>NUCLEOTIDE SEQUENCE [LARGE SCALE GENOMIC DNA]</scope>
    <source>
        <strain evidence="2">CCUG 47711</strain>
    </source>
</reference>
<dbReference type="Proteomes" id="UP000237947">
    <property type="component" value="Chromosome"/>
</dbReference>
<evidence type="ECO:0000313" key="1">
    <source>
        <dbReference type="EMBL" id="AVM42816.1"/>
    </source>
</evidence>